<dbReference type="InterPro" id="IPR001279">
    <property type="entry name" value="Metallo-B-lactamas"/>
</dbReference>
<gene>
    <name evidence="2" type="ORF">Dfulv_15890</name>
</gene>
<dbReference type="Gene3D" id="1.10.10.10">
    <property type="entry name" value="Winged helix-like DNA-binding domain superfamily/Winged helix DNA-binding domain"/>
    <property type="match status" value="1"/>
</dbReference>
<dbReference type="Proteomes" id="UP001059617">
    <property type="component" value="Chromosome"/>
</dbReference>
<reference evidence="2" key="2">
    <citation type="submission" date="2022-09" db="EMBL/GenBank/DDBJ databases">
        <title>Biosynthetic gene clusters of Dactylosporangioum fulvum.</title>
        <authorList>
            <person name="Caradec T."/>
        </authorList>
    </citation>
    <scope>NUCLEOTIDE SEQUENCE</scope>
    <source>
        <strain evidence="2">NRRL B-16292</strain>
    </source>
</reference>
<keyword evidence="3" id="KW-1185">Reference proteome</keyword>
<dbReference type="SUPFAM" id="SSF56281">
    <property type="entry name" value="Metallo-hydrolase/oxidoreductase"/>
    <property type="match status" value="1"/>
</dbReference>
<sequence>MSTAPALPPVEQVLPGIWALPLPITGTGLAYVRVYAIEADDGFYLVDAGWPSPSALDLLAAGLAAAGASLADLRGVLVTHIHPDHYGLAARIREATTAWIALHPAEAALIDVRYSTESKLGASIQQWLHAAGVPHSRSEELSASMLAGPGDIGICHPDLELRHGDRPPIPGREVVAVHTPGHTPGHLMFDLPAENAVFAGDHLLSRATPNISFGPLSDPDPLSDYLRSLLAVADLGPRTAFPAHQHAIPDAASRAEELVRHHDDRLQEVLMVLRSGAETVHEVCGELAWHHRLESLPAYLVRAALGETHAHLLRLATLGAATVSPGPPQRWAAVSTRGTG</sequence>
<feature type="domain" description="Metallo-beta-lactamase" evidence="1">
    <location>
        <begin position="31"/>
        <end position="244"/>
    </location>
</feature>
<dbReference type="InterPro" id="IPR036866">
    <property type="entry name" value="RibonucZ/Hydroxyglut_hydro"/>
</dbReference>
<protein>
    <submittedName>
        <fullName evidence="2">MBL fold metallo-hydrolase</fullName>
    </submittedName>
</protein>
<dbReference type="InterPro" id="IPR036388">
    <property type="entry name" value="WH-like_DNA-bd_sf"/>
</dbReference>
<dbReference type="Gene3D" id="3.60.15.10">
    <property type="entry name" value="Ribonuclease Z/Hydroxyacylglutathione hydrolase-like"/>
    <property type="match status" value="1"/>
</dbReference>
<proteinExistence type="predicted"/>
<dbReference type="RefSeq" id="WP_259863801.1">
    <property type="nucleotide sequence ID" value="NZ_BAAAST010000012.1"/>
</dbReference>
<dbReference type="PANTHER" id="PTHR23131:SF4">
    <property type="entry name" value="METALLO-BETA-LACTAMASE SUPERFAMILY POTEIN"/>
    <property type="match status" value="1"/>
</dbReference>
<dbReference type="Pfam" id="PF00753">
    <property type="entry name" value="Lactamase_B"/>
    <property type="match status" value="1"/>
</dbReference>
<accession>A0ABY5W8U1</accession>
<evidence type="ECO:0000313" key="2">
    <source>
        <dbReference type="EMBL" id="UWP85639.1"/>
    </source>
</evidence>
<evidence type="ECO:0000259" key="1">
    <source>
        <dbReference type="SMART" id="SM00849"/>
    </source>
</evidence>
<organism evidence="2 3">
    <name type="scientific">Dactylosporangium fulvum</name>
    <dbReference type="NCBI Taxonomy" id="53359"/>
    <lineage>
        <taxon>Bacteria</taxon>
        <taxon>Bacillati</taxon>
        <taxon>Actinomycetota</taxon>
        <taxon>Actinomycetes</taxon>
        <taxon>Micromonosporales</taxon>
        <taxon>Micromonosporaceae</taxon>
        <taxon>Dactylosporangium</taxon>
    </lineage>
</organism>
<dbReference type="EMBL" id="CP073720">
    <property type="protein sequence ID" value="UWP85639.1"/>
    <property type="molecule type" value="Genomic_DNA"/>
</dbReference>
<dbReference type="SMART" id="SM00849">
    <property type="entry name" value="Lactamase_B"/>
    <property type="match status" value="1"/>
</dbReference>
<name>A0ABY5W8U1_9ACTN</name>
<evidence type="ECO:0000313" key="3">
    <source>
        <dbReference type="Proteomes" id="UP001059617"/>
    </source>
</evidence>
<reference evidence="2" key="1">
    <citation type="submission" date="2021-04" db="EMBL/GenBank/DDBJ databases">
        <authorList>
            <person name="Hartkoorn R.C."/>
            <person name="Beaudoing E."/>
            <person name="Hot D."/>
        </authorList>
    </citation>
    <scope>NUCLEOTIDE SEQUENCE</scope>
    <source>
        <strain evidence="2">NRRL B-16292</strain>
    </source>
</reference>
<dbReference type="InterPro" id="IPR050662">
    <property type="entry name" value="Sec-metab_biosynth-thioest"/>
</dbReference>
<dbReference type="PANTHER" id="PTHR23131">
    <property type="entry name" value="ENDORIBONUCLEASE LACTB2"/>
    <property type="match status" value="1"/>
</dbReference>